<dbReference type="EMBL" id="LNRQ01000004">
    <property type="protein sequence ID" value="KZM96724.1"/>
    <property type="molecule type" value="Genomic_DNA"/>
</dbReference>
<evidence type="ECO:0000313" key="3">
    <source>
        <dbReference type="Proteomes" id="UP000077755"/>
    </source>
</evidence>
<dbReference type="AlphaFoldDB" id="A0A165A0N0"/>
<dbReference type="EMBL" id="CP093346">
    <property type="protein sequence ID" value="WOG95464.1"/>
    <property type="molecule type" value="Genomic_DNA"/>
</dbReference>
<sequence>MPLDMVVVIMKSVMDDGFVSFFNLFKAWGQAKKASEIIHLLEHIPVCDMYPLRLVGNDVDMECYDRFFSIAEGLQVADAVLYRRAHDLLMGVGNVYVHLMELDVLAARGHFLSMVAAPAFRILIQKELSMASMIPCFVKLYMQDNFRSKFVSSVNHLHNIRDVAVARGCALGSKPLASCPIHDVDLDSPVNSAVNRECVLCDVASIFNAFRKA</sequence>
<organism evidence="1">
    <name type="scientific">Daucus carota subsp. sativus</name>
    <name type="common">Carrot</name>
    <dbReference type="NCBI Taxonomy" id="79200"/>
    <lineage>
        <taxon>Eukaryota</taxon>
        <taxon>Viridiplantae</taxon>
        <taxon>Streptophyta</taxon>
        <taxon>Embryophyta</taxon>
        <taxon>Tracheophyta</taxon>
        <taxon>Spermatophyta</taxon>
        <taxon>Magnoliopsida</taxon>
        <taxon>eudicotyledons</taxon>
        <taxon>Gunneridae</taxon>
        <taxon>Pentapetalae</taxon>
        <taxon>asterids</taxon>
        <taxon>campanulids</taxon>
        <taxon>Apiales</taxon>
        <taxon>Apiaceae</taxon>
        <taxon>Apioideae</taxon>
        <taxon>Scandiceae</taxon>
        <taxon>Daucinae</taxon>
        <taxon>Daucus</taxon>
        <taxon>Daucus sect. Daucus</taxon>
    </lineage>
</organism>
<evidence type="ECO:0000313" key="1">
    <source>
        <dbReference type="EMBL" id="KZM96724.1"/>
    </source>
</evidence>
<accession>A0A165A0N0</accession>
<keyword evidence="3" id="KW-1185">Reference proteome</keyword>
<reference evidence="1" key="1">
    <citation type="journal article" date="2016" name="Nat. Genet.">
        <title>A high-quality carrot genome assembly provides new insights into carotenoid accumulation and asterid genome evolution.</title>
        <authorList>
            <person name="Iorizzo M."/>
            <person name="Ellison S."/>
            <person name="Senalik D."/>
            <person name="Zeng P."/>
            <person name="Satapoomin P."/>
            <person name="Huang J."/>
            <person name="Bowman M."/>
            <person name="Iovene M."/>
            <person name="Sanseverino W."/>
            <person name="Cavagnaro P."/>
            <person name="Yildiz M."/>
            <person name="Macko-Podgorni A."/>
            <person name="Moranska E."/>
            <person name="Grzebelus E."/>
            <person name="Grzebelus D."/>
            <person name="Ashrafi H."/>
            <person name="Zheng Z."/>
            <person name="Cheng S."/>
            <person name="Spooner D."/>
            <person name="Van Deynze A."/>
            <person name="Simon P."/>
        </authorList>
    </citation>
    <scope>NUCLEOTIDE SEQUENCE [LARGE SCALE GENOMIC DNA]</scope>
    <source>
        <tissue evidence="1">Leaf</tissue>
    </source>
</reference>
<name>A0A165A0N0_DAUCS</name>
<dbReference type="Gramene" id="KZM96724">
    <property type="protein sequence ID" value="KZM96724"/>
    <property type="gene ID" value="DCAR_015914"/>
</dbReference>
<evidence type="ECO:0000313" key="2">
    <source>
        <dbReference type="EMBL" id="WOG95464.1"/>
    </source>
</evidence>
<gene>
    <name evidence="1" type="ORF">DCAR_015914</name>
    <name evidence="2" type="ORF">DCAR_0414783</name>
</gene>
<dbReference type="Proteomes" id="UP000077755">
    <property type="component" value="Chromosome 4"/>
</dbReference>
<reference evidence="2" key="2">
    <citation type="submission" date="2022-03" db="EMBL/GenBank/DDBJ databases">
        <title>Draft title - Genomic analysis of global carrot germplasm unveils the trajectory of domestication and the origin of high carotenoid orange carrot.</title>
        <authorList>
            <person name="Iorizzo M."/>
            <person name="Ellison S."/>
            <person name="Senalik D."/>
            <person name="Macko-Podgorni A."/>
            <person name="Grzebelus D."/>
            <person name="Bostan H."/>
            <person name="Rolling W."/>
            <person name="Curaba J."/>
            <person name="Simon P."/>
        </authorList>
    </citation>
    <scope>NUCLEOTIDE SEQUENCE</scope>
    <source>
        <tissue evidence="2">Leaf</tissue>
    </source>
</reference>
<proteinExistence type="predicted"/>
<protein>
    <submittedName>
        <fullName evidence="1">Uncharacterized protein</fullName>
    </submittedName>
</protein>